<comment type="similarity">
    <text evidence="1">Belongs to the nitroreductase family.</text>
</comment>
<gene>
    <name evidence="4" type="ORF">J2S07_004088</name>
</gene>
<feature type="domain" description="Nitroreductase" evidence="3">
    <location>
        <begin position="10"/>
        <end position="186"/>
    </location>
</feature>
<evidence type="ECO:0000313" key="4">
    <source>
        <dbReference type="EMBL" id="MDQ0157740.1"/>
    </source>
</evidence>
<evidence type="ECO:0000313" key="5">
    <source>
        <dbReference type="Proteomes" id="UP001231362"/>
    </source>
</evidence>
<dbReference type="InterPro" id="IPR000415">
    <property type="entry name" value="Nitroreductase-like"/>
</dbReference>
<keyword evidence="2" id="KW-0560">Oxidoreductase</keyword>
<dbReference type="EMBL" id="JAUSTU010000036">
    <property type="protein sequence ID" value="MDQ0157740.1"/>
    <property type="molecule type" value="Genomic_DNA"/>
</dbReference>
<name>A0ABT9VAB5_9BACL</name>
<dbReference type="SUPFAM" id="SSF55469">
    <property type="entry name" value="FMN-dependent nitroreductase-like"/>
    <property type="match status" value="1"/>
</dbReference>
<evidence type="ECO:0000259" key="3">
    <source>
        <dbReference type="Pfam" id="PF00881"/>
    </source>
</evidence>
<comment type="caution">
    <text evidence="4">The sequence shown here is derived from an EMBL/GenBank/DDBJ whole genome shotgun (WGS) entry which is preliminary data.</text>
</comment>
<dbReference type="InterPro" id="IPR029479">
    <property type="entry name" value="Nitroreductase"/>
</dbReference>
<organism evidence="4 5">
    <name type="scientific">Anoxybacillus andreesenii</name>
    <dbReference type="NCBI Taxonomy" id="1325932"/>
    <lineage>
        <taxon>Bacteria</taxon>
        <taxon>Bacillati</taxon>
        <taxon>Bacillota</taxon>
        <taxon>Bacilli</taxon>
        <taxon>Bacillales</taxon>
        <taxon>Anoxybacillaceae</taxon>
        <taxon>Anoxybacillus</taxon>
    </lineage>
</organism>
<dbReference type="PANTHER" id="PTHR43673">
    <property type="entry name" value="NAD(P)H NITROREDUCTASE YDGI-RELATED"/>
    <property type="match status" value="1"/>
</dbReference>
<keyword evidence="5" id="KW-1185">Reference proteome</keyword>
<accession>A0ABT9VAB5</accession>
<proteinExistence type="inferred from homology"/>
<sequence length="206" mass="23258">MSTNDVLTIIKERKSVRNYDPNFKISREEIEEILKDAVLAPSSSNLQPWRFIVIDNEEVKKELRVIGNNQESIETSSAVIAVLGDKEMYHNIDKVYHANYEAGFMDKANMERLIQSANSTYPHAPEEARKNIAAFDAGLVSMQIMLIAKAKGYDTVPMGGFDKVKFAERFQVEDRYMPIVLIALGKAAGPAFRTTRIPVKDIVDFI</sequence>
<dbReference type="RefSeq" id="WP_307152186.1">
    <property type="nucleotide sequence ID" value="NZ_JAUSTU010000036.1"/>
</dbReference>
<dbReference type="Gene3D" id="3.40.109.10">
    <property type="entry name" value="NADH Oxidase"/>
    <property type="match status" value="1"/>
</dbReference>
<dbReference type="PANTHER" id="PTHR43673:SF3">
    <property type="entry name" value="NAD(P)H NITROREDUCTASE YODC-RELATED"/>
    <property type="match status" value="1"/>
</dbReference>
<dbReference type="Pfam" id="PF00881">
    <property type="entry name" value="Nitroreductase"/>
    <property type="match status" value="1"/>
</dbReference>
<reference evidence="4 5" key="1">
    <citation type="submission" date="2023-07" db="EMBL/GenBank/DDBJ databases">
        <title>Genomic Encyclopedia of Type Strains, Phase IV (KMG-IV): sequencing the most valuable type-strain genomes for metagenomic binning, comparative biology and taxonomic classification.</title>
        <authorList>
            <person name="Goeker M."/>
        </authorList>
    </citation>
    <scope>NUCLEOTIDE SEQUENCE [LARGE SCALE GENOMIC DNA]</scope>
    <source>
        <strain evidence="4 5">DSM 23948</strain>
    </source>
</reference>
<dbReference type="Proteomes" id="UP001231362">
    <property type="component" value="Unassembled WGS sequence"/>
</dbReference>
<dbReference type="CDD" id="cd02137">
    <property type="entry name" value="MhqN-like"/>
    <property type="match status" value="1"/>
</dbReference>
<protein>
    <submittedName>
        <fullName evidence="4">Nitroreductase</fullName>
    </submittedName>
</protein>
<evidence type="ECO:0000256" key="2">
    <source>
        <dbReference type="ARBA" id="ARBA00023002"/>
    </source>
</evidence>
<evidence type="ECO:0000256" key="1">
    <source>
        <dbReference type="ARBA" id="ARBA00007118"/>
    </source>
</evidence>